<feature type="signal peptide" evidence="1">
    <location>
        <begin position="1"/>
        <end position="17"/>
    </location>
</feature>
<name>A0A3M7SMK8_BRAPC</name>
<feature type="chain" id="PRO_5018287022" evidence="1">
    <location>
        <begin position="18"/>
        <end position="69"/>
    </location>
</feature>
<accession>A0A3M7SMK8</accession>
<dbReference type="OrthoDB" id="9419637at2759"/>
<keyword evidence="1" id="KW-0732">Signal</keyword>
<gene>
    <name evidence="2" type="ORF">BpHYR1_010266</name>
</gene>
<evidence type="ECO:0000256" key="1">
    <source>
        <dbReference type="SAM" id="SignalP"/>
    </source>
</evidence>
<sequence length="69" mass="7455">MWLALKKAGELVYLVTAFVPSLTACLANSPVERPLCVESLDASEAILSKISLTKEFMMLIALLEMPVSG</sequence>
<evidence type="ECO:0000313" key="3">
    <source>
        <dbReference type="Proteomes" id="UP000276133"/>
    </source>
</evidence>
<organism evidence="2 3">
    <name type="scientific">Brachionus plicatilis</name>
    <name type="common">Marine rotifer</name>
    <name type="synonym">Brachionus muelleri</name>
    <dbReference type="NCBI Taxonomy" id="10195"/>
    <lineage>
        <taxon>Eukaryota</taxon>
        <taxon>Metazoa</taxon>
        <taxon>Spiralia</taxon>
        <taxon>Gnathifera</taxon>
        <taxon>Rotifera</taxon>
        <taxon>Eurotatoria</taxon>
        <taxon>Monogononta</taxon>
        <taxon>Pseudotrocha</taxon>
        <taxon>Ploima</taxon>
        <taxon>Brachionidae</taxon>
        <taxon>Brachionus</taxon>
    </lineage>
</organism>
<comment type="caution">
    <text evidence="2">The sequence shown here is derived from an EMBL/GenBank/DDBJ whole genome shotgun (WGS) entry which is preliminary data.</text>
</comment>
<proteinExistence type="predicted"/>
<evidence type="ECO:0000313" key="2">
    <source>
        <dbReference type="EMBL" id="RNA37071.1"/>
    </source>
</evidence>
<protein>
    <submittedName>
        <fullName evidence="2">Uncharacterized protein</fullName>
    </submittedName>
</protein>
<dbReference type="EMBL" id="REGN01001098">
    <property type="protein sequence ID" value="RNA37071.1"/>
    <property type="molecule type" value="Genomic_DNA"/>
</dbReference>
<keyword evidence="3" id="KW-1185">Reference proteome</keyword>
<dbReference type="PROSITE" id="PS51257">
    <property type="entry name" value="PROKAR_LIPOPROTEIN"/>
    <property type="match status" value="1"/>
</dbReference>
<dbReference type="Proteomes" id="UP000276133">
    <property type="component" value="Unassembled WGS sequence"/>
</dbReference>
<reference evidence="2 3" key="1">
    <citation type="journal article" date="2018" name="Sci. Rep.">
        <title>Genomic signatures of local adaptation to the degree of environmental predictability in rotifers.</title>
        <authorList>
            <person name="Franch-Gras L."/>
            <person name="Hahn C."/>
            <person name="Garcia-Roger E.M."/>
            <person name="Carmona M.J."/>
            <person name="Serra M."/>
            <person name="Gomez A."/>
        </authorList>
    </citation>
    <scope>NUCLEOTIDE SEQUENCE [LARGE SCALE GENOMIC DNA]</scope>
    <source>
        <strain evidence="2">HYR1</strain>
    </source>
</reference>
<dbReference type="AlphaFoldDB" id="A0A3M7SMK8"/>